<dbReference type="GO" id="GO:0046872">
    <property type="term" value="F:metal ion binding"/>
    <property type="evidence" value="ECO:0007669"/>
    <property type="project" value="UniProtKB-KW"/>
</dbReference>
<comment type="pathway">
    <text evidence="4 22">Cell wall biogenesis; peptidoglycan biosynthesis.</text>
</comment>
<dbReference type="GO" id="GO:0005524">
    <property type="term" value="F:ATP binding"/>
    <property type="evidence" value="ECO:0007669"/>
    <property type="project" value="UniProtKB-UniRule"/>
</dbReference>
<keyword evidence="14 22" id="KW-0573">Peptidoglycan synthesis</keyword>
<comment type="caution">
    <text evidence="28">The sequence shown here is derived from an EMBL/GenBank/DDBJ whole genome shotgun (WGS) entry which is preliminary data.</text>
</comment>
<evidence type="ECO:0000259" key="27">
    <source>
        <dbReference type="PROSITE" id="PS50975"/>
    </source>
</evidence>
<dbReference type="GO" id="GO:0008716">
    <property type="term" value="F:D-alanine-D-alanine ligase activity"/>
    <property type="evidence" value="ECO:0007669"/>
    <property type="project" value="UniProtKB-UniRule"/>
</dbReference>
<evidence type="ECO:0000256" key="12">
    <source>
        <dbReference type="ARBA" id="ARBA00022842"/>
    </source>
</evidence>
<dbReference type="HAMAP" id="MF_00047">
    <property type="entry name" value="Dala_Dala_lig"/>
    <property type="match status" value="1"/>
</dbReference>
<comment type="subcellular location">
    <subcellularLocation>
        <location evidence="3 22">Cytoplasm</location>
    </subcellularLocation>
</comment>
<comment type="similarity">
    <text evidence="5 22">Belongs to the D-alanine--D-alanine ligase family.</text>
</comment>
<feature type="binding site" evidence="25">
    <location>
        <position position="310"/>
    </location>
    <ligand>
        <name>Mg(2+)</name>
        <dbReference type="ChEBI" id="CHEBI:18420"/>
        <label>1</label>
    </ligand>
</feature>
<dbReference type="GO" id="GO:0005829">
    <property type="term" value="C:cytosol"/>
    <property type="evidence" value="ECO:0007669"/>
    <property type="project" value="TreeGrafter"/>
</dbReference>
<dbReference type="Pfam" id="PF01820">
    <property type="entry name" value="Dala_Dala_lig_N"/>
    <property type="match status" value="1"/>
</dbReference>
<dbReference type="Gene3D" id="3.30.1490.20">
    <property type="entry name" value="ATP-grasp fold, A domain"/>
    <property type="match status" value="1"/>
</dbReference>
<dbReference type="InterPro" id="IPR016185">
    <property type="entry name" value="PreATP-grasp_dom_sf"/>
</dbReference>
<keyword evidence="16 22" id="KW-0961">Cell wall biogenesis/degradation</keyword>
<comment type="cofactor">
    <cofactor evidence="1">
        <name>Mn(2+)</name>
        <dbReference type="ChEBI" id="CHEBI:29035"/>
    </cofactor>
</comment>
<evidence type="ECO:0000256" key="8">
    <source>
        <dbReference type="ARBA" id="ARBA00022598"/>
    </source>
</evidence>
<feature type="binding site" evidence="24">
    <location>
        <position position="130"/>
    </location>
    <ligand>
        <name>ATP</name>
        <dbReference type="ChEBI" id="CHEBI:30616"/>
    </ligand>
</feature>
<evidence type="ECO:0000313" key="29">
    <source>
        <dbReference type="Proteomes" id="UP000437131"/>
    </source>
</evidence>
<evidence type="ECO:0000256" key="22">
    <source>
        <dbReference type="HAMAP-Rule" id="MF_00047"/>
    </source>
</evidence>
<dbReference type="InterPro" id="IPR013815">
    <property type="entry name" value="ATP_grasp_subdomain_1"/>
</dbReference>
<dbReference type="PROSITE" id="PS00844">
    <property type="entry name" value="DALA_DALA_LIGASE_2"/>
    <property type="match status" value="1"/>
</dbReference>
<dbReference type="PIRSF" id="PIRSF039102">
    <property type="entry name" value="Ddl/VanB"/>
    <property type="match status" value="1"/>
</dbReference>
<feature type="active site" evidence="23">
    <location>
        <position position="186"/>
    </location>
</feature>
<keyword evidence="12 25" id="KW-0460">Magnesium</keyword>
<evidence type="ECO:0000256" key="2">
    <source>
        <dbReference type="ARBA" id="ARBA00003921"/>
    </source>
</evidence>
<dbReference type="Gene3D" id="3.30.470.20">
    <property type="entry name" value="ATP-grasp fold, B domain"/>
    <property type="match status" value="1"/>
</dbReference>
<feature type="active site" evidence="23">
    <location>
        <position position="321"/>
    </location>
</feature>
<reference evidence="28 29" key="1">
    <citation type="submission" date="2019-11" db="EMBL/GenBank/DDBJ databases">
        <title>Isolation of a new High Light Tolerant Cyanobacteria.</title>
        <authorList>
            <person name="Dobson Z."/>
            <person name="Vaughn N."/>
            <person name="Vaughn M."/>
            <person name="Fromme P."/>
            <person name="Mazor Y."/>
        </authorList>
    </citation>
    <scope>NUCLEOTIDE SEQUENCE [LARGE SCALE GENOMIC DNA]</scope>
    <source>
        <strain evidence="28 29">0216</strain>
    </source>
</reference>
<dbReference type="NCBIfam" id="TIGR01205">
    <property type="entry name" value="D_ala_D_alaTIGR"/>
    <property type="match status" value="1"/>
</dbReference>
<evidence type="ECO:0000256" key="24">
    <source>
        <dbReference type="PIRSR" id="PIRSR039102-2"/>
    </source>
</evidence>
<feature type="binding site" evidence="24">
    <location>
        <begin position="178"/>
        <end position="180"/>
    </location>
    <ligand>
        <name>ATP</name>
        <dbReference type="ChEBI" id="CHEBI:30616"/>
    </ligand>
</feature>
<keyword evidence="7 22" id="KW-0963">Cytoplasm</keyword>
<evidence type="ECO:0000256" key="18">
    <source>
        <dbReference type="ARBA" id="ARBA00060592"/>
    </source>
</evidence>
<dbReference type="PROSITE" id="PS50975">
    <property type="entry name" value="ATP_GRASP"/>
    <property type="match status" value="1"/>
</dbReference>
<evidence type="ECO:0000256" key="19">
    <source>
        <dbReference type="ARBA" id="ARBA00068427"/>
    </source>
</evidence>
<feature type="active site" evidence="23">
    <location>
        <position position="16"/>
    </location>
</feature>
<dbReference type="PROSITE" id="PS00843">
    <property type="entry name" value="DALA_DALA_LIGASE_1"/>
    <property type="match status" value="1"/>
</dbReference>
<evidence type="ECO:0000256" key="3">
    <source>
        <dbReference type="ARBA" id="ARBA00004496"/>
    </source>
</evidence>
<dbReference type="InterPro" id="IPR011095">
    <property type="entry name" value="Dala_Dala_lig_C"/>
</dbReference>
<feature type="binding site" evidence="24">
    <location>
        <begin position="186"/>
        <end position="187"/>
    </location>
    <ligand>
        <name>ATP</name>
        <dbReference type="ChEBI" id="CHEBI:30616"/>
    </ligand>
</feature>
<evidence type="ECO:0000313" key="28">
    <source>
        <dbReference type="EMBL" id="MTF37898.1"/>
    </source>
</evidence>
<feature type="binding site" evidence="25">
    <location>
        <position position="310"/>
    </location>
    <ligand>
        <name>Mg(2+)</name>
        <dbReference type="ChEBI" id="CHEBI:18420"/>
        <label>2</label>
    </ligand>
</feature>
<keyword evidence="13 22" id="KW-0133">Cell shape</keyword>
<keyword evidence="8 22" id="KW-0436">Ligase</keyword>
<evidence type="ECO:0000256" key="4">
    <source>
        <dbReference type="ARBA" id="ARBA00004752"/>
    </source>
</evidence>
<evidence type="ECO:0000256" key="11">
    <source>
        <dbReference type="ARBA" id="ARBA00022840"/>
    </source>
</evidence>
<dbReference type="GO" id="GO:0008360">
    <property type="term" value="P:regulation of cell shape"/>
    <property type="evidence" value="ECO:0007669"/>
    <property type="project" value="UniProtKB-KW"/>
</dbReference>
<comment type="pathway">
    <text evidence="18">Glycan biosynthesis.</text>
</comment>
<sequence>MTKLKIGLLFGGKSGEHQVSITSARAIALGFSVEENREKYEVIPLYIDQAGNWWGKEVAEGILKSGEPKPVEKDTKKNWHFPEECGEIEVFFPILHGPNGEDGTVQGLLTLMEVPFVGAGVLGSAVGMDKIAMKNAFACAGLPQVKYIAVNRSEIFSSPCVFPKVCDRLEAELGYPCFVKPANLGSSVGISKAKNRAELEKALDEAANLDRRVIVEAGVKAREVECAVLGNDNPSASVVGEITYNADFYDYTTKYTDGLASLIIPADIPNNISETIKEMAIKAFLAVDSRGLSRVDFFYIPETGEVLINEINTLPGFTALSMYPKLWEASGIGFPQLLDKLITLAQNN</sequence>
<dbReference type="InterPro" id="IPR011761">
    <property type="entry name" value="ATP-grasp"/>
</dbReference>
<gene>
    <name evidence="22" type="primary">ddl</name>
    <name evidence="28" type="ORF">GGC33_03020</name>
</gene>
<feature type="binding site" evidence="24">
    <location>
        <begin position="309"/>
        <end position="310"/>
    </location>
    <ligand>
        <name>ATP</name>
        <dbReference type="ChEBI" id="CHEBI:30616"/>
    </ligand>
</feature>
<dbReference type="EMBL" id="WMIA01000002">
    <property type="protein sequence ID" value="MTF37898.1"/>
    <property type="molecule type" value="Genomic_DNA"/>
</dbReference>
<evidence type="ECO:0000256" key="7">
    <source>
        <dbReference type="ARBA" id="ARBA00022490"/>
    </source>
</evidence>
<keyword evidence="10 24" id="KW-0547">Nucleotide-binding</keyword>
<evidence type="ECO:0000256" key="5">
    <source>
        <dbReference type="ARBA" id="ARBA00010871"/>
    </source>
</evidence>
<dbReference type="AlphaFoldDB" id="A0A844GSY5"/>
<evidence type="ECO:0000256" key="13">
    <source>
        <dbReference type="ARBA" id="ARBA00022960"/>
    </source>
</evidence>
<evidence type="ECO:0000256" key="20">
    <source>
        <dbReference type="ARBA" id="ARBA00076288"/>
    </source>
</evidence>
<dbReference type="InterPro" id="IPR005905">
    <property type="entry name" value="D_ala_D_ala"/>
</dbReference>
<evidence type="ECO:0000256" key="16">
    <source>
        <dbReference type="ARBA" id="ARBA00023316"/>
    </source>
</evidence>
<dbReference type="SUPFAM" id="SSF52440">
    <property type="entry name" value="PreATP-grasp domain"/>
    <property type="match status" value="1"/>
</dbReference>
<accession>A0A844GSY5</accession>
<dbReference type="UniPathway" id="UPA00219"/>
<keyword evidence="11 26" id="KW-0067">ATP-binding</keyword>
<name>A0A844GSY5_9CHRO</name>
<evidence type="ECO:0000256" key="6">
    <source>
        <dbReference type="ARBA" id="ARBA00012216"/>
    </source>
</evidence>
<dbReference type="GO" id="GO:0071555">
    <property type="term" value="P:cell wall organization"/>
    <property type="evidence" value="ECO:0007669"/>
    <property type="project" value="UniProtKB-KW"/>
</dbReference>
<proteinExistence type="inferred from homology"/>
<evidence type="ECO:0000256" key="25">
    <source>
        <dbReference type="PIRSR" id="PIRSR039102-3"/>
    </source>
</evidence>
<evidence type="ECO:0000256" key="10">
    <source>
        <dbReference type="ARBA" id="ARBA00022741"/>
    </source>
</evidence>
<protein>
    <recommendedName>
        <fullName evidence="19 22">D-alanine--D-alanine ligase</fullName>
        <ecNumber evidence="6 22">6.3.2.4</ecNumber>
    </recommendedName>
    <alternativeName>
        <fullName evidence="21 22">D-Ala-D-Ala ligase</fullName>
    </alternativeName>
    <alternativeName>
        <fullName evidence="20 22">D-alanylalanine synthetase</fullName>
    </alternativeName>
</protein>
<feature type="binding site" evidence="25">
    <location>
        <position position="296"/>
    </location>
    <ligand>
        <name>Mg(2+)</name>
        <dbReference type="ChEBI" id="CHEBI:18420"/>
        <label>1</label>
    </ligand>
</feature>
<dbReference type="FunFam" id="3.30.470.20:FF:000008">
    <property type="entry name" value="D-alanine--D-alanine ligase"/>
    <property type="match status" value="1"/>
</dbReference>
<feature type="binding site" evidence="24">
    <location>
        <begin position="216"/>
        <end position="223"/>
    </location>
    <ligand>
        <name>ATP</name>
        <dbReference type="ChEBI" id="CHEBI:30616"/>
    </ligand>
</feature>
<dbReference type="RefSeq" id="WP_099436026.1">
    <property type="nucleotide sequence ID" value="NZ_WMIA01000002.1"/>
</dbReference>
<dbReference type="FunFam" id="3.30.1490.20:FF:000007">
    <property type="entry name" value="D-alanine--D-alanine ligase"/>
    <property type="match status" value="1"/>
</dbReference>
<evidence type="ECO:0000256" key="9">
    <source>
        <dbReference type="ARBA" id="ARBA00022723"/>
    </source>
</evidence>
<dbReference type="InterPro" id="IPR011127">
    <property type="entry name" value="Dala_Dala_lig_N"/>
</dbReference>
<dbReference type="PANTHER" id="PTHR23132">
    <property type="entry name" value="D-ALANINE--D-ALANINE LIGASE"/>
    <property type="match status" value="1"/>
</dbReference>
<dbReference type="GO" id="GO:0009252">
    <property type="term" value="P:peptidoglycan biosynthetic process"/>
    <property type="evidence" value="ECO:0007669"/>
    <property type="project" value="UniProtKB-UniRule"/>
</dbReference>
<evidence type="ECO:0000256" key="14">
    <source>
        <dbReference type="ARBA" id="ARBA00022984"/>
    </source>
</evidence>
<dbReference type="SUPFAM" id="SSF56059">
    <property type="entry name" value="Glutathione synthetase ATP-binding domain-like"/>
    <property type="match status" value="1"/>
</dbReference>
<dbReference type="NCBIfam" id="NF002528">
    <property type="entry name" value="PRK01966.1-4"/>
    <property type="match status" value="1"/>
</dbReference>
<dbReference type="PANTHER" id="PTHR23132:SF25">
    <property type="entry name" value="D-ALANINE--D-ALANINE LIGASE A"/>
    <property type="match status" value="1"/>
</dbReference>
<evidence type="ECO:0000256" key="26">
    <source>
        <dbReference type="PROSITE-ProRule" id="PRU00409"/>
    </source>
</evidence>
<keyword evidence="15 25" id="KW-0464">Manganese</keyword>
<comment type="cofactor">
    <cofactor evidence="25">
        <name>Mg(2+)</name>
        <dbReference type="ChEBI" id="CHEBI:18420"/>
    </cofactor>
    <cofactor evidence="25">
        <name>Mn(2+)</name>
        <dbReference type="ChEBI" id="CHEBI:29035"/>
    </cofactor>
    <text evidence="25">Binds 2 magnesium or manganese ions per subunit.</text>
</comment>
<evidence type="ECO:0000256" key="23">
    <source>
        <dbReference type="PIRSR" id="PIRSR039102-1"/>
    </source>
</evidence>
<dbReference type="InterPro" id="IPR000291">
    <property type="entry name" value="D-Ala_lig_Van_CS"/>
</dbReference>
<keyword evidence="9 25" id="KW-0479">Metal-binding</keyword>
<evidence type="ECO:0000256" key="1">
    <source>
        <dbReference type="ARBA" id="ARBA00001936"/>
    </source>
</evidence>
<organism evidence="28 29">
    <name type="scientific">Cyanobacterium aponinum 0216</name>
    <dbReference type="NCBI Taxonomy" id="2676140"/>
    <lineage>
        <taxon>Bacteria</taxon>
        <taxon>Bacillati</taxon>
        <taxon>Cyanobacteriota</taxon>
        <taxon>Cyanophyceae</taxon>
        <taxon>Oscillatoriophycideae</taxon>
        <taxon>Chroococcales</taxon>
        <taxon>Geminocystaceae</taxon>
        <taxon>Cyanobacterium</taxon>
    </lineage>
</organism>
<dbReference type="Gene3D" id="3.40.50.20">
    <property type="match status" value="1"/>
</dbReference>
<comment type="function">
    <text evidence="2 22">Cell wall formation.</text>
</comment>
<evidence type="ECO:0000256" key="17">
    <source>
        <dbReference type="ARBA" id="ARBA00047614"/>
    </source>
</evidence>
<feature type="binding site" evidence="25">
    <location>
        <position position="312"/>
    </location>
    <ligand>
        <name>Mg(2+)</name>
        <dbReference type="ChEBI" id="CHEBI:18420"/>
        <label>2</label>
    </ligand>
</feature>
<dbReference type="Proteomes" id="UP000437131">
    <property type="component" value="Unassembled WGS sequence"/>
</dbReference>
<evidence type="ECO:0000256" key="15">
    <source>
        <dbReference type="ARBA" id="ARBA00023211"/>
    </source>
</evidence>
<dbReference type="Pfam" id="PF07478">
    <property type="entry name" value="Dala_Dala_lig_C"/>
    <property type="match status" value="1"/>
</dbReference>
<comment type="catalytic activity">
    <reaction evidence="17 22">
        <text>2 D-alanine + ATP = D-alanyl-D-alanine + ADP + phosphate + H(+)</text>
        <dbReference type="Rhea" id="RHEA:11224"/>
        <dbReference type="ChEBI" id="CHEBI:15378"/>
        <dbReference type="ChEBI" id="CHEBI:30616"/>
        <dbReference type="ChEBI" id="CHEBI:43474"/>
        <dbReference type="ChEBI" id="CHEBI:57416"/>
        <dbReference type="ChEBI" id="CHEBI:57822"/>
        <dbReference type="ChEBI" id="CHEBI:456216"/>
        <dbReference type="EC" id="6.3.2.4"/>
    </reaction>
</comment>
<evidence type="ECO:0000256" key="21">
    <source>
        <dbReference type="ARBA" id="ARBA00077154"/>
    </source>
</evidence>
<feature type="domain" description="ATP-grasp" evidence="27">
    <location>
        <begin position="134"/>
        <end position="343"/>
    </location>
</feature>
<dbReference type="EC" id="6.3.2.4" evidence="6 22"/>